<keyword evidence="4" id="KW-1185">Reference proteome</keyword>
<dbReference type="Proteomes" id="UP001499924">
    <property type="component" value="Unassembled WGS sequence"/>
</dbReference>
<name>A0ABP6NTU8_9ACTN</name>
<dbReference type="Pfam" id="PF03061">
    <property type="entry name" value="4HBT"/>
    <property type="match status" value="1"/>
</dbReference>
<organism evidence="3 4">
    <name type="scientific">Blastococcus jejuensis</name>
    <dbReference type="NCBI Taxonomy" id="351224"/>
    <lineage>
        <taxon>Bacteria</taxon>
        <taxon>Bacillati</taxon>
        <taxon>Actinomycetota</taxon>
        <taxon>Actinomycetes</taxon>
        <taxon>Geodermatophilales</taxon>
        <taxon>Geodermatophilaceae</taxon>
        <taxon>Blastococcus</taxon>
    </lineage>
</organism>
<dbReference type="InterPro" id="IPR029069">
    <property type="entry name" value="HotDog_dom_sf"/>
</dbReference>
<dbReference type="PANTHER" id="PTHR47260:SF6">
    <property type="entry name" value="THIOESTERASE DOMAIN-CONTAINING PROTEIN"/>
    <property type="match status" value="1"/>
</dbReference>
<dbReference type="InterPro" id="IPR052061">
    <property type="entry name" value="PTE-AB_protein"/>
</dbReference>
<gene>
    <name evidence="3" type="ORF">GCM10010531_05030</name>
</gene>
<sequence length="247" mass="25721">MTTDDPVTTNDAVTANEAAPFDAELMAAVSELGGAMRGLVDASVSTTVGAQELLAVAETVRAATARLAVSRRPASQLPALDDPIAFRRVYSPVTGVGSAIAPPLVIRRHGDEVVAEVRLGLAYEGPPSYLHGGMSALLMDQLLGAAAIAAGLWGMTAHLELDYRGPVPLDTPLLLRARVTENAGRKSVIGGTIALAEAPERVLVEARGVFVTPRPDQAEAYFGSITDASGQHRPPGRPTDATAVQRD</sequence>
<reference evidence="4" key="1">
    <citation type="journal article" date="2019" name="Int. J. Syst. Evol. Microbiol.">
        <title>The Global Catalogue of Microorganisms (GCM) 10K type strain sequencing project: providing services to taxonomists for standard genome sequencing and annotation.</title>
        <authorList>
            <consortium name="The Broad Institute Genomics Platform"/>
            <consortium name="The Broad Institute Genome Sequencing Center for Infectious Disease"/>
            <person name="Wu L."/>
            <person name="Ma J."/>
        </authorList>
    </citation>
    <scope>NUCLEOTIDE SEQUENCE [LARGE SCALE GENOMIC DNA]</scope>
    <source>
        <strain evidence="4">JCM 15614</strain>
    </source>
</reference>
<proteinExistence type="predicted"/>
<dbReference type="EMBL" id="BAAAVV010000001">
    <property type="protein sequence ID" value="GAA3156690.1"/>
    <property type="molecule type" value="Genomic_DNA"/>
</dbReference>
<dbReference type="PANTHER" id="PTHR47260">
    <property type="entry name" value="UPF0644 PROTEIN PB2B4.06"/>
    <property type="match status" value="1"/>
</dbReference>
<evidence type="ECO:0000313" key="4">
    <source>
        <dbReference type="Proteomes" id="UP001499924"/>
    </source>
</evidence>
<dbReference type="InterPro" id="IPR006683">
    <property type="entry name" value="Thioestr_dom"/>
</dbReference>
<dbReference type="SUPFAM" id="SSF54637">
    <property type="entry name" value="Thioesterase/thiol ester dehydrase-isomerase"/>
    <property type="match status" value="1"/>
</dbReference>
<accession>A0ABP6NTU8</accession>
<evidence type="ECO:0000313" key="3">
    <source>
        <dbReference type="EMBL" id="GAA3156690.1"/>
    </source>
</evidence>
<evidence type="ECO:0000259" key="2">
    <source>
        <dbReference type="Pfam" id="PF03061"/>
    </source>
</evidence>
<dbReference type="RefSeq" id="WP_344686929.1">
    <property type="nucleotide sequence ID" value="NZ_BAAAVV010000001.1"/>
</dbReference>
<protein>
    <submittedName>
        <fullName evidence="3">PaaI family thioesterase</fullName>
    </submittedName>
</protein>
<feature type="region of interest" description="Disordered" evidence="1">
    <location>
        <begin position="224"/>
        <end position="247"/>
    </location>
</feature>
<dbReference type="Gene3D" id="3.10.129.10">
    <property type="entry name" value="Hotdog Thioesterase"/>
    <property type="match status" value="1"/>
</dbReference>
<feature type="domain" description="Thioesterase" evidence="2">
    <location>
        <begin position="129"/>
        <end position="188"/>
    </location>
</feature>
<comment type="caution">
    <text evidence="3">The sequence shown here is derived from an EMBL/GenBank/DDBJ whole genome shotgun (WGS) entry which is preliminary data.</text>
</comment>
<evidence type="ECO:0000256" key="1">
    <source>
        <dbReference type="SAM" id="MobiDB-lite"/>
    </source>
</evidence>